<reference evidence="8 9" key="1">
    <citation type="submission" date="2015-04" db="EMBL/GenBank/DDBJ databases">
        <authorList>
            <person name="Heijne W.H."/>
            <person name="Fedorova N.D."/>
            <person name="Nierman W.C."/>
            <person name="Vollebregt A.W."/>
            <person name="Zhao Z."/>
            <person name="Wu L."/>
            <person name="Kumar M."/>
            <person name="Stam H."/>
            <person name="van den Berg M.A."/>
            <person name="Pel H.J."/>
        </authorList>
    </citation>
    <scope>NUCLEOTIDE SEQUENCE [LARGE SCALE GENOMIC DNA]</scope>
    <source>
        <strain evidence="8 9">CBS 393.64</strain>
    </source>
</reference>
<evidence type="ECO:0000256" key="3">
    <source>
        <dbReference type="ARBA" id="ARBA00022692"/>
    </source>
</evidence>
<dbReference type="STRING" id="1408163.A0A0F4YIB9"/>
<name>A0A0F4YIB9_RASE3</name>
<dbReference type="InterPro" id="IPR036259">
    <property type="entry name" value="MFS_trans_sf"/>
</dbReference>
<evidence type="ECO:0000256" key="4">
    <source>
        <dbReference type="ARBA" id="ARBA00022989"/>
    </source>
</evidence>
<keyword evidence="5 6" id="KW-0472">Membrane</keyword>
<dbReference type="Proteomes" id="UP000053958">
    <property type="component" value="Unassembled WGS sequence"/>
</dbReference>
<dbReference type="Gene3D" id="1.20.1250.20">
    <property type="entry name" value="MFS general substrate transporter like domains"/>
    <property type="match status" value="2"/>
</dbReference>
<dbReference type="SUPFAM" id="SSF103473">
    <property type="entry name" value="MFS general substrate transporter"/>
    <property type="match status" value="1"/>
</dbReference>
<dbReference type="PANTHER" id="PTHR43791:SF32">
    <property type="entry name" value="MAJOR FACILITATOR SUPERFAMILY (MFS) PROFILE DOMAIN-CONTAINING PROTEIN"/>
    <property type="match status" value="1"/>
</dbReference>
<sequence length="359" mass="38914">MGAQETYASKEAGGEDLVAVNIAESTQPDWTESEERQAKRKVDFILLPILGLAFFALQCDRGNIANALTDTITKDLHVTTNQINVGNSLLSAGIVVLEIPSNILLQKIGPQRWLSFQIISWGLVATFQAFATNYAAYLVTRILLGLCEAGFIPGALYTMSTWYKKSETSLRISIFFLGNILASATVSLIGAGILTMAGRDGVAGWRWLFIIEGVMTIGIGIIFILFLPPSVGNGKPLIGLGEWSYFTSREQYILVRRVLLDDPAKTASQVAISGRDVWRTVRNARILVHVLITLTATISVNAVQTYAPSIIKSLGFSAVHANALFSVGNFLAAAIVVLLGFLADRTKRRGPAVLIAALW</sequence>
<gene>
    <name evidence="8" type="ORF">T310_8446</name>
</gene>
<dbReference type="GeneID" id="25320706"/>
<dbReference type="OrthoDB" id="2985014at2759"/>
<proteinExistence type="predicted"/>
<feature type="non-terminal residue" evidence="8">
    <location>
        <position position="359"/>
    </location>
</feature>
<protein>
    <submittedName>
        <fullName evidence="8">Transporter</fullName>
    </submittedName>
</protein>
<evidence type="ECO:0000256" key="5">
    <source>
        <dbReference type="ARBA" id="ARBA00023136"/>
    </source>
</evidence>
<dbReference type="Pfam" id="PF07690">
    <property type="entry name" value="MFS_1"/>
    <property type="match status" value="1"/>
</dbReference>
<dbReference type="PANTHER" id="PTHR43791">
    <property type="entry name" value="PERMEASE-RELATED"/>
    <property type="match status" value="1"/>
</dbReference>
<evidence type="ECO:0000259" key="7">
    <source>
        <dbReference type="PROSITE" id="PS50850"/>
    </source>
</evidence>
<feature type="transmembrane region" description="Helical" evidence="6">
    <location>
        <begin position="207"/>
        <end position="227"/>
    </location>
</feature>
<feature type="transmembrane region" description="Helical" evidence="6">
    <location>
        <begin position="113"/>
        <end position="136"/>
    </location>
</feature>
<dbReference type="GO" id="GO:0022857">
    <property type="term" value="F:transmembrane transporter activity"/>
    <property type="evidence" value="ECO:0007669"/>
    <property type="project" value="InterPro"/>
</dbReference>
<comment type="subcellular location">
    <subcellularLocation>
        <location evidence="1">Membrane</location>
        <topology evidence="1">Multi-pass membrane protein</topology>
    </subcellularLocation>
</comment>
<keyword evidence="9" id="KW-1185">Reference proteome</keyword>
<organism evidence="8 9">
    <name type="scientific">Rasamsonia emersonii (strain ATCC 16479 / CBS 393.64 / IMI 116815)</name>
    <dbReference type="NCBI Taxonomy" id="1408163"/>
    <lineage>
        <taxon>Eukaryota</taxon>
        <taxon>Fungi</taxon>
        <taxon>Dikarya</taxon>
        <taxon>Ascomycota</taxon>
        <taxon>Pezizomycotina</taxon>
        <taxon>Eurotiomycetes</taxon>
        <taxon>Eurotiomycetidae</taxon>
        <taxon>Eurotiales</taxon>
        <taxon>Trichocomaceae</taxon>
        <taxon>Rasamsonia</taxon>
    </lineage>
</organism>
<dbReference type="EMBL" id="LASV01000600">
    <property type="protein sequence ID" value="KKA17616.1"/>
    <property type="molecule type" value="Genomic_DNA"/>
</dbReference>
<dbReference type="RefSeq" id="XP_013324228.1">
    <property type="nucleotide sequence ID" value="XM_013468774.1"/>
</dbReference>
<keyword evidence="2" id="KW-0813">Transport</keyword>
<dbReference type="PROSITE" id="PS50850">
    <property type="entry name" value="MFS"/>
    <property type="match status" value="1"/>
</dbReference>
<dbReference type="InterPro" id="IPR020846">
    <property type="entry name" value="MFS_dom"/>
</dbReference>
<evidence type="ECO:0000256" key="6">
    <source>
        <dbReference type="SAM" id="Phobius"/>
    </source>
</evidence>
<keyword evidence="4 6" id="KW-1133">Transmembrane helix</keyword>
<keyword evidence="3 6" id="KW-0812">Transmembrane</keyword>
<feature type="transmembrane region" description="Helical" evidence="6">
    <location>
        <begin position="286"/>
        <end position="307"/>
    </location>
</feature>
<evidence type="ECO:0000256" key="2">
    <source>
        <dbReference type="ARBA" id="ARBA00022448"/>
    </source>
</evidence>
<dbReference type="GO" id="GO:0016020">
    <property type="term" value="C:membrane"/>
    <property type="evidence" value="ECO:0007669"/>
    <property type="project" value="UniProtKB-SubCell"/>
</dbReference>
<dbReference type="InterPro" id="IPR011701">
    <property type="entry name" value="MFS"/>
</dbReference>
<dbReference type="AlphaFoldDB" id="A0A0F4YIB9"/>
<feature type="transmembrane region" description="Helical" evidence="6">
    <location>
        <begin position="142"/>
        <end position="162"/>
    </location>
</feature>
<evidence type="ECO:0000256" key="1">
    <source>
        <dbReference type="ARBA" id="ARBA00004141"/>
    </source>
</evidence>
<feature type="transmembrane region" description="Helical" evidence="6">
    <location>
        <begin position="174"/>
        <end position="195"/>
    </location>
</feature>
<feature type="domain" description="Major facilitator superfamily (MFS) profile" evidence="7">
    <location>
        <begin position="46"/>
        <end position="359"/>
    </location>
</feature>
<accession>A0A0F4YIB9</accession>
<evidence type="ECO:0000313" key="8">
    <source>
        <dbReference type="EMBL" id="KKA17616.1"/>
    </source>
</evidence>
<comment type="caution">
    <text evidence="8">The sequence shown here is derived from an EMBL/GenBank/DDBJ whole genome shotgun (WGS) entry which is preliminary data.</text>
</comment>
<feature type="transmembrane region" description="Helical" evidence="6">
    <location>
        <begin position="319"/>
        <end position="342"/>
    </location>
</feature>
<evidence type="ECO:0000313" key="9">
    <source>
        <dbReference type="Proteomes" id="UP000053958"/>
    </source>
</evidence>